<dbReference type="InterPro" id="IPR008922">
    <property type="entry name" value="Di-copper_centre_dom_sf"/>
</dbReference>
<dbReference type="PRINTS" id="PR00187">
    <property type="entry name" value="HAEMOCYANIN"/>
</dbReference>
<dbReference type="InterPro" id="IPR036697">
    <property type="entry name" value="Hemocyanin_N_sf"/>
</dbReference>
<dbReference type="GO" id="GO:0005615">
    <property type="term" value="C:extracellular space"/>
    <property type="evidence" value="ECO:0007669"/>
    <property type="project" value="UniProtKB-ARBA"/>
</dbReference>
<proteinExistence type="evidence at transcript level"/>
<dbReference type="InterPro" id="IPR037020">
    <property type="entry name" value="Hemocyanin_C_sf"/>
</dbReference>
<feature type="chain" id="PRO_5014334137" evidence="2">
    <location>
        <begin position="20"/>
        <end position="699"/>
    </location>
</feature>
<dbReference type="InterPro" id="IPR000896">
    <property type="entry name" value="Hemocyanin/hexamerin_mid_dom"/>
</dbReference>
<dbReference type="Gene3D" id="2.60.40.1520">
    <property type="entry name" value="Hemocyanin, C-terminal domain"/>
    <property type="match status" value="1"/>
</dbReference>
<evidence type="ECO:0000256" key="2">
    <source>
        <dbReference type="SAM" id="SignalP"/>
    </source>
</evidence>
<dbReference type="Gene3D" id="1.20.1370.10">
    <property type="entry name" value="Hemocyanin, N-terminal domain"/>
    <property type="match status" value="1"/>
</dbReference>
<evidence type="ECO:0000313" key="6">
    <source>
        <dbReference type="EMBL" id="AUO15573.1"/>
    </source>
</evidence>
<evidence type="ECO:0000259" key="5">
    <source>
        <dbReference type="Pfam" id="PF03723"/>
    </source>
</evidence>
<dbReference type="SUPFAM" id="SSF81296">
    <property type="entry name" value="E set domains"/>
    <property type="match status" value="1"/>
</dbReference>
<dbReference type="SUPFAM" id="SSF48050">
    <property type="entry name" value="Hemocyanin, N-terminal domain"/>
    <property type="match status" value="1"/>
</dbReference>
<dbReference type="Pfam" id="PF03723">
    <property type="entry name" value="Hemocyanin_C"/>
    <property type="match status" value="1"/>
</dbReference>
<keyword evidence="1" id="KW-0758">Storage protein</keyword>
<dbReference type="InterPro" id="IPR005204">
    <property type="entry name" value="Hemocyanin_N"/>
</dbReference>
<accession>A0A2I6SDC2</accession>
<dbReference type="InterPro" id="IPR005203">
    <property type="entry name" value="Hemocyanin_C"/>
</dbReference>
<dbReference type="Pfam" id="PF00372">
    <property type="entry name" value="Hemocyanin_M"/>
    <property type="match status" value="1"/>
</dbReference>
<feature type="domain" description="Hemocyanin C-terminal" evidence="5">
    <location>
        <begin position="431"/>
        <end position="663"/>
    </location>
</feature>
<protein>
    <submittedName>
        <fullName evidence="6">Hexamerin-like protein 2</fullName>
    </submittedName>
</protein>
<dbReference type="EMBL" id="KY086440">
    <property type="protein sequence ID" value="AUO15573.1"/>
    <property type="molecule type" value="mRNA"/>
</dbReference>
<dbReference type="InterPro" id="IPR014756">
    <property type="entry name" value="Ig_E-set"/>
</dbReference>
<reference evidence="6" key="1">
    <citation type="journal article" date="2017" name="Zootaxa">
        <title>Molecular Phylogenetic Analysis of the Orthoptera (Arthropoda, Insecta) based on Hexamerin Sequences.</title>
        <authorList>
            <person name="Zhang X."/>
            <person name="Hao J."/>
            <person name="Xia Y.U."/>
            <person name="Chang Y."/>
            <person name="Zhang D."/>
            <person name="Yin H."/>
        </authorList>
    </citation>
    <scope>NUCLEOTIDE SEQUENCE</scope>
</reference>
<dbReference type="Pfam" id="PF03722">
    <property type="entry name" value="Hemocyanin_N"/>
    <property type="match status" value="1"/>
</dbReference>
<dbReference type="InterPro" id="IPR013788">
    <property type="entry name" value="Hemocyanin/hexamerin"/>
</dbReference>
<dbReference type="PROSITE" id="PS00210">
    <property type="entry name" value="HEMOCYANIN_2"/>
    <property type="match status" value="1"/>
</dbReference>
<sequence>MRPVIVVVFSLLVCRAVHSVVPHAEADIVLLTKQQKVLRLLYHVQQPTIIKEEQEIAKTYKPIEHPDNYQDKWSVEIFWKYYTHYGFLPRGEVFSIYYEKHLYQAKALFELMYYAKDFDSFYQTAVWAREYMNEAMFVYAFTIAVLHREDTKEITLPAPYEIYPQLFVNADVIHKAYNIRLQGYVGSKEEPYVLYANSGGFPEANNQEELVSYLTEDVGFNSFFTYLHYSYPFWLKPKNYSMPDFADRGERFFFSLQQIVSRYSLERFANRLPDLESIDYNHPVLVGYYPELRLQNGREAPARPVGVHPRNIDLLHWEELKNYERRIRDAIDYGYVAGSDYEKYNLREKDLTNILGNIVEGNAESIHREYYGSVYRNLLSVFSHIVDPVHQYGVPASVLEQPETQLRDPLFYRIAKRILSIFYQYKDHLKPYTQQELLFPGVTIADVTFDKLITYFDYFDFELNNALDLPNREEGAKYNFVARRYLLNHKPFFYYIKVKSEKEVNSLVRVYIGPKYDVYGRKLTLEERRHHYVLMDMFPKKLVPGLNEIKRSPKDFVAYGKEAPHFSELYNATERALKGEQKFFLDEFRSQFGFPHRLALPRGTDSGLPLSIFVIITPAVEGAKFPVATYTDNRALGFPFDRRIIEFEYEVPNAHFHDIYVVHRRLEDISATVADLHLGHTVKHVKVTVINNKVQIQYS</sequence>
<dbReference type="GO" id="GO:0045735">
    <property type="term" value="F:nutrient reservoir activity"/>
    <property type="evidence" value="ECO:0007669"/>
    <property type="project" value="UniProtKB-KW"/>
</dbReference>
<organism evidence="6">
    <name type="scientific">Haplotropis brunneriana</name>
    <dbReference type="NCBI Taxonomy" id="244722"/>
    <lineage>
        <taxon>Eukaryota</taxon>
        <taxon>Metazoa</taxon>
        <taxon>Ecdysozoa</taxon>
        <taxon>Arthropoda</taxon>
        <taxon>Hexapoda</taxon>
        <taxon>Insecta</taxon>
        <taxon>Pterygota</taxon>
        <taxon>Neoptera</taxon>
        <taxon>Polyneoptera</taxon>
        <taxon>Orthoptera</taxon>
        <taxon>Caelifera</taxon>
        <taxon>Acrididea</taxon>
        <taxon>Acridomorpha</taxon>
        <taxon>Pamphagoidea</taxon>
        <taxon>Pamphagidae</taxon>
        <taxon>Pamphaginae</taxon>
        <taxon>Haplotropis</taxon>
    </lineage>
</organism>
<keyword evidence="2" id="KW-0732">Signal</keyword>
<dbReference type="PANTHER" id="PTHR11511">
    <property type="entry name" value="LARVAL STORAGE PROTEIN/PHENOLOXIDASE"/>
    <property type="match status" value="1"/>
</dbReference>
<feature type="domain" description="Hemocyanin middle" evidence="3">
    <location>
        <begin position="158"/>
        <end position="422"/>
    </location>
</feature>
<feature type="domain" description="Hemocyanin N-terminal" evidence="4">
    <location>
        <begin position="31"/>
        <end position="152"/>
    </location>
</feature>
<evidence type="ECO:0000256" key="1">
    <source>
        <dbReference type="ARBA" id="ARBA00022761"/>
    </source>
</evidence>
<name>A0A2I6SDC2_9ORTH</name>
<dbReference type="AlphaFoldDB" id="A0A2I6SDC2"/>
<dbReference type="Gene3D" id="1.10.1280.10">
    <property type="entry name" value="Di-copper center containing domain from catechol oxidase"/>
    <property type="match status" value="1"/>
</dbReference>
<dbReference type="SUPFAM" id="SSF48056">
    <property type="entry name" value="Di-copper centre-containing domain"/>
    <property type="match status" value="1"/>
</dbReference>
<evidence type="ECO:0000259" key="4">
    <source>
        <dbReference type="Pfam" id="PF03722"/>
    </source>
</evidence>
<feature type="signal peptide" evidence="2">
    <location>
        <begin position="1"/>
        <end position="19"/>
    </location>
</feature>
<evidence type="ECO:0000259" key="3">
    <source>
        <dbReference type="Pfam" id="PF00372"/>
    </source>
</evidence>
<dbReference type="PANTHER" id="PTHR11511:SF5">
    <property type="entry name" value="FAT-BODY PROTEIN 1-RELATED"/>
    <property type="match status" value="1"/>
</dbReference>